<dbReference type="PANTHER" id="PTHR37309:SF1">
    <property type="entry name" value="SLR0284 PROTEIN"/>
    <property type="match status" value="1"/>
</dbReference>
<evidence type="ECO:0000313" key="1">
    <source>
        <dbReference type="EMBL" id="RDC45451.1"/>
    </source>
</evidence>
<proteinExistence type="predicted"/>
<reference evidence="1 2" key="1">
    <citation type="journal article" date="2018" name="Elife">
        <title>Discovery and characterization of a prevalent human gut bacterial enzyme sufficient for the inactivation of a family of plant toxins.</title>
        <authorList>
            <person name="Koppel N."/>
            <person name="Bisanz J.E."/>
            <person name="Pandelia M.E."/>
            <person name="Turnbaugh P.J."/>
            <person name="Balskus E.P."/>
        </authorList>
    </citation>
    <scope>NUCLEOTIDE SEQUENCE [LARGE SCALE GENOMIC DNA]</scope>
    <source>
        <strain evidence="1 2">OB21 GAM 11</strain>
    </source>
</reference>
<comment type="caution">
    <text evidence="1">The sequence shown here is derived from an EMBL/GenBank/DDBJ whole genome shotgun (WGS) entry which is preliminary data.</text>
</comment>
<organism evidence="1 2">
    <name type="scientific">Adlercreutzia equolifaciens subsp. celatus</name>
    <dbReference type="NCBI Taxonomy" id="394340"/>
    <lineage>
        <taxon>Bacteria</taxon>
        <taxon>Bacillati</taxon>
        <taxon>Actinomycetota</taxon>
        <taxon>Coriobacteriia</taxon>
        <taxon>Eggerthellales</taxon>
        <taxon>Eggerthellaceae</taxon>
        <taxon>Adlercreutzia</taxon>
    </lineage>
</organism>
<evidence type="ECO:0000313" key="2">
    <source>
        <dbReference type="Proteomes" id="UP000253805"/>
    </source>
</evidence>
<protein>
    <submittedName>
        <fullName evidence="1">Uncharacterized protein</fullName>
    </submittedName>
</protein>
<name>A0A369P006_9ACTN</name>
<dbReference type="EMBL" id="PPUT01000009">
    <property type="protein sequence ID" value="RDC45451.1"/>
    <property type="molecule type" value="Genomic_DNA"/>
</dbReference>
<dbReference type="InterPro" id="IPR007165">
    <property type="entry name" value="Phage_holin_4_2"/>
</dbReference>
<dbReference type="PANTHER" id="PTHR37309">
    <property type="entry name" value="SLR0284 PROTEIN"/>
    <property type="match status" value="1"/>
</dbReference>
<dbReference type="Pfam" id="PF04020">
    <property type="entry name" value="Phage_holin_4_2"/>
    <property type="match status" value="1"/>
</dbReference>
<dbReference type="Proteomes" id="UP000253805">
    <property type="component" value="Unassembled WGS sequence"/>
</dbReference>
<sequence length="123" mass="13015">MNFIIRWIVTAISVAAAVWLVPGIEILSNSASWVGIAFFALILSLINMSIKPILQILSLPVTVLTLGIFYLVVNTLLLYIAAWLANGLFGAGFYIASFGSAFVASIVISLVSALVNGLIGNDA</sequence>
<dbReference type="AlphaFoldDB" id="A0A369P006"/>
<gene>
    <name evidence="1" type="ORF">C1850_04875</name>
</gene>
<accession>A0A369P006</accession>
<dbReference type="RefSeq" id="WP_114539594.1">
    <property type="nucleotide sequence ID" value="NZ_DBGDPA010000052.1"/>
</dbReference>